<dbReference type="GO" id="GO:0005874">
    <property type="term" value="C:microtubule"/>
    <property type="evidence" value="ECO:0007669"/>
    <property type="project" value="UniProtKB-KW"/>
</dbReference>
<dbReference type="AlphaFoldDB" id="A0A7J7LIB6"/>
<name>A0A7J7LIB6_9MAGN</name>
<dbReference type="Gene3D" id="3.40.850.10">
    <property type="entry name" value="Kinesin motor domain"/>
    <property type="match status" value="1"/>
</dbReference>
<dbReference type="PROSITE" id="PS50067">
    <property type="entry name" value="KINESIN_MOTOR_2"/>
    <property type="match status" value="1"/>
</dbReference>
<evidence type="ECO:0000313" key="9">
    <source>
        <dbReference type="EMBL" id="KAF6142421.1"/>
    </source>
</evidence>
<keyword evidence="2" id="KW-0547">Nucleotide-binding</keyword>
<dbReference type="GO" id="GO:0007018">
    <property type="term" value="P:microtubule-based movement"/>
    <property type="evidence" value="ECO:0007669"/>
    <property type="project" value="InterPro"/>
</dbReference>
<reference evidence="9 10" key="1">
    <citation type="journal article" date="2020" name="IScience">
        <title>Genome Sequencing of the Endangered Kingdonia uniflora (Circaeasteraceae, Ranunculales) Reveals Potential Mechanisms of Evolutionary Specialization.</title>
        <authorList>
            <person name="Sun Y."/>
            <person name="Deng T."/>
            <person name="Zhang A."/>
            <person name="Moore M.J."/>
            <person name="Landis J.B."/>
            <person name="Lin N."/>
            <person name="Zhang H."/>
            <person name="Zhang X."/>
            <person name="Huang J."/>
            <person name="Zhang X."/>
            <person name="Sun H."/>
            <person name="Wang H."/>
        </authorList>
    </citation>
    <scope>NUCLEOTIDE SEQUENCE [LARGE SCALE GENOMIC DNA]</scope>
    <source>
        <strain evidence="9">TB1705</strain>
        <tissue evidence="9">Leaf</tissue>
    </source>
</reference>
<evidence type="ECO:0000256" key="2">
    <source>
        <dbReference type="ARBA" id="ARBA00022741"/>
    </source>
</evidence>
<organism evidence="9 10">
    <name type="scientific">Kingdonia uniflora</name>
    <dbReference type="NCBI Taxonomy" id="39325"/>
    <lineage>
        <taxon>Eukaryota</taxon>
        <taxon>Viridiplantae</taxon>
        <taxon>Streptophyta</taxon>
        <taxon>Embryophyta</taxon>
        <taxon>Tracheophyta</taxon>
        <taxon>Spermatophyta</taxon>
        <taxon>Magnoliopsida</taxon>
        <taxon>Ranunculales</taxon>
        <taxon>Circaeasteraceae</taxon>
        <taxon>Kingdonia</taxon>
    </lineage>
</organism>
<evidence type="ECO:0000313" key="10">
    <source>
        <dbReference type="Proteomes" id="UP000541444"/>
    </source>
</evidence>
<dbReference type="InterPro" id="IPR044986">
    <property type="entry name" value="KIF15/KIN-12"/>
</dbReference>
<evidence type="ECO:0000256" key="5">
    <source>
        <dbReference type="ARBA" id="ARBA00023175"/>
    </source>
</evidence>
<evidence type="ECO:0000256" key="6">
    <source>
        <dbReference type="ARBA" id="ARBA00034488"/>
    </source>
</evidence>
<comment type="caution">
    <text evidence="9">The sequence shown here is derived from an EMBL/GenBank/DDBJ whole genome shotgun (WGS) entry which is preliminary data.</text>
</comment>
<protein>
    <recommendedName>
        <fullName evidence="8">Kinesin motor domain-containing protein</fullName>
    </recommendedName>
</protein>
<evidence type="ECO:0000256" key="7">
    <source>
        <dbReference type="PROSITE-ProRule" id="PRU00283"/>
    </source>
</evidence>
<keyword evidence="1" id="KW-0493">Microtubule</keyword>
<feature type="domain" description="Kinesin motor" evidence="8">
    <location>
        <begin position="61"/>
        <end position="192"/>
    </location>
</feature>
<proteinExistence type="inferred from homology"/>
<evidence type="ECO:0000256" key="4">
    <source>
        <dbReference type="ARBA" id="ARBA00023054"/>
    </source>
</evidence>
<dbReference type="PANTHER" id="PTHR37739:SF16">
    <property type="entry name" value="KINESIN-LIKE PROTEIN"/>
    <property type="match status" value="1"/>
</dbReference>
<feature type="non-terminal residue" evidence="9">
    <location>
        <position position="1"/>
    </location>
</feature>
<dbReference type="EMBL" id="JACGCM010002260">
    <property type="protein sequence ID" value="KAF6142421.1"/>
    <property type="molecule type" value="Genomic_DNA"/>
</dbReference>
<evidence type="ECO:0000256" key="3">
    <source>
        <dbReference type="ARBA" id="ARBA00022840"/>
    </source>
</evidence>
<accession>A0A7J7LIB6</accession>
<dbReference type="SUPFAM" id="SSF52540">
    <property type="entry name" value="P-loop containing nucleoside triphosphate hydrolases"/>
    <property type="match status" value="1"/>
</dbReference>
<dbReference type="PANTHER" id="PTHR37739">
    <property type="entry name" value="KINESIN-LIKE PROTEIN KIN-12D"/>
    <property type="match status" value="1"/>
</dbReference>
<evidence type="ECO:0000259" key="8">
    <source>
        <dbReference type="PROSITE" id="PS50067"/>
    </source>
</evidence>
<dbReference type="Pfam" id="PF00225">
    <property type="entry name" value="Kinesin"/>
    <property type="match status" value="1"/>
</dbReference>
<dbReference type="InterPro" id="IPR001752">
    <property type="entry name" value="Kinesin_motor_dom"/>
</dbReference>
<dbReference type="GO" id="GO:0005524">
    <property type="term" value="F:ATP binding"/>
    <property type="evidence" value="ECO:0007669"/>
    <property type="project" value="UniProtKB-KW"/>
</dbReference>
<dbReference type="OrthoDB" id="1724961at2759"/>
<comment type="caution">
    <text evidence="7">Lacks conserved residue(s) required for the propagation of feature annotation.</text>
</comment>
<evidence type="ECO:0000256" key="1">
    <source>
        <dbReference type="ARBA" id="ARBA00022701"/>
    </source>
</evidence>
<dbReference type="InterPro" id="IPR027417">
    <property type="entry name" value="P-loop_NTPase"/>
</dbReference>
<gene>
    <name evidence="9" type="ORF">GIB67_033848</name>
</gene>
<keyword evidence="10" id="KW-1185">Reference proteome</keyword>
<dbReference type="Proteomes" id="UP000541444">
    <property type="component" value="Unassembled WGS sequence"/>
</dbReference>
<sequence length="192" mass="21830">MSHPTMMYARESSVVVENIVDMPGIGKRWKDVIPDDIVEVKQDELMKNKSKEDHAFGPSYQTRIGKTYTMWGSPSAILEDHSPSSNHDIVPRIFQMLFSEFQREQEKSEETNINYQCRYSFLEVYNEQIGDLLGPTQRNLQGTLSNCFSSSKTNRITLVDLAGGMEGNKVDDASRQCIKESKSVNKSLAQPR</sequence>
<keyword evidence="3" id="KW-0067">ATP-binding</keyword>
<comment type="similarity">
    <text evidence="6">Belongs to the TRAFAC class myosin-kinesin ATPase superfamily. Kinesin family. KIN-12 subfamily.</text>
</comment>
<dbReference type="GO" id="GO:0003777">
    <property type="term" value="F:microtubule motor activity"/>
    <property type="evidence" value="ECO:0007669"/>
    <property type="project" value="InterPro"/>
</dbReference>
<dbReference type="InterPro" id="IPR036961">
    <property type="entry name" value="Kinesin_motor_dom_sf"/>
</dbReference>
<keyword evidence="5" id="KW-0505">Motor protein</keyword>
<dbReference type="GO" id="GO:0008017">
    <property type="term" value="F:microtubule binding"/>
    <property type="evidence" value="ECO:0007669"/>
    <property type="project" value="InterPro"/>
</dbReference>
<keyword evidence="4" id="KW-0175">Coiled coil</keyword>